<name>A0A8X6NV75_NEPPI</name>
<organism evidence="1 2">
    <name type="scientific">Nephila pilipes</name>
    <name type="common">Giant wood spider</name>
    <name type="synonym">Nephila maculata</name>
    <dbReference type="NCBI Taxonomy" id="299642"/>
    <lineage>
        <taxon>Eukaryota</taxon>
        <taxon>Metazoa</taxon>
        <taxon>Ecdysozoa</taxon>
        <taxon>Arthropoda</taxon>
        <taxon>Chelicerata</taxon>
        <taxon>Arachnida</taxon>
        <taxon>Araneae</taxon>
        <taxon>Araneomorphae</taxon>
        <taxon>Entelegynae</taxon>
        <taxon>Araneoidea</taxon>
        <taxon>Nephilidae</taxon>
        <taxon>Nephila</taxon>
    </lineage>
</organism>
<keyword evidence="2" id="KW-1185">Reference proteome</keyword>
<accession>A0A8X6NV75</accession>
<gene>
    <name evidence="1" type="ORF">NPIL_135751</name>
</gene>
<comment type="caution">
    <text evidence="1">The sequence shown here is derived from an EMBL/GenBank/DDBJ whole genome shotgun (WGS) entry which is preliminary data.</text>
</comment>
<sequence length="127" mass="15267">MDIMGENEGFVFVSAIKNFSFCKNDQPVISPDFCPWILKGSKLKLIMYPNEEEYVVCSMYMAECKVAGRMFRFELSFLDRYFQSYYYLKFPDNLEDPEIMNDYKILIDREALHIDKRFLLLHFDYKT</sequence>
<protein>
    <submittedName>
        <fullName evidence="1">Uncharacterized protein</fullName>
    </submittedName>
</protein>
<dbReference type="Proteomes" id="UP000887013">
    <property type="component" value="Unassembled WGS sequence"/>
</dbReference>
<proteinExistence type="predicted"/>
<evidence type="ECO:0000313" key="1">
    <source>
        <dbReference type="EMBL" id="GFT36132.1"/>
    </source>
</evidence>
<reference evidence="1" key="1">
    <citation type="submission" date="2020-08" db="EMBL/GenBank/DDBJ databases">
        <title>Multicomponent nature underlies the extraordinary mechanical properties of spider dragline silk.</title>
        <authorList>
            <person name="Kono N."/>
            <person name="Nakamura H."/>
            <person name="Mori M."/>
            <person name="Yoshida Y."/>
            <person name="Ohtoshi R."/>
            <person name="Malay A.D."/>
            <person name="Moran D.A.P."/>
            <person name="Tomita M."/>
            <person name="Numata K."/>
            <person name="Arakawa K."/>
        </authorList>
    </citation>
    <scope>NUCLEOTIDE SEQUENCE</scope>
</reference>
<evidence type="ECO:0000313" key="2">
    <source>
        <dbReference type="Proteomes" id="UP000887013"/>
    </source>
</evidence>
<dbReference type="EMBL" id="BMAW01013866">
    <property type="protein sequence ID" value="GFT36132.1"/>
    <property type="molecule type" value="Genomic_DNA"/>
</dbReference>
<dbReference type="AlphaFoldDB" id="A0A8X6NV75"/>